<name>A0A0N4ZFC4_PARTI</name>
<sequence>MKTVIASSDRVLRKRKIFHEQNNDIVYGQKIAPKVRKIVRLKKDMEITNKTHVPVYHIEQRSSLRKPTKMIFIVQNNDPSKVEVEPTFVSPNTEEVALRRRLCSEAHTSYLKILHQKERQITISKWNVDLNKRITFGNLINASRYLRISSLKNTKNDIDKALFNLYHKVNDEIYDASGKCIDISSCCNL</sequence>
<evidence type="ECO:0000313" key="2">
    <source>
        <dbReference type="WBParaSite" id="PTRK_0000645500.1"/>
    </source>
</evidence>
<dbReference type="AlphaFoldDB" id="A0A0N4ZFC4"/>
<proteinExistence type="predicted"/>
<dbReference type="WBParaSite" id="PTRK_0000645500.1">
    <property type="protein sequence ID" value="PTRK_0000645500.1"/>
    <property type="gene ID" value="PTRK_0000645500"/>
</dbReference>
<dbReference type="Proteomes" id="UP000038045">
    <property type="component" value="Unplaced"/>
</dbReference>
<keyword evidence="1" id="KW-1185">Reference proteome</keyword>
<protein>
    <submittedName>
        <fullName evidence="2">PRE_C2HC domain-containing protein</fullName>
    </submittedName>
</protein>
<organism evidence="1 2">
    <name type="scientific">Parastrongyloides trichosuri</name>
    <name type="common">Possum-specific nematode worm</name>
    <dbReference type="NCBI Taxonomy" id="131310"/>
    <lineage>
        <taxon>Eukaryota</taxon>
        <taxon>Metazoa</taxon>
        <taxon>Ecdysozoa</taxon>
        <taxon>Nematoda</taxon>
        <taxon>Chromadorea</taxon>
        <taxon>Rhabditida</taxon>
        <taxon>Tylenchina</taxon>
        <taxon>Panagrolaimomorpha</taxon>
        <taxon>Strongyloidoidea</taxon>
        <taxon>Strongyloididae</taxon>
        <taxon>Parastrongyloides</taxon>
    </lineage>
</organism>
<reference evidence="2" key="1">
    <citation type="submission" date="2017-02" db="UniProtKB">
        <authorList>
            <consortium name="WormBaseParasite"/>
        </authorList>
    </citation>
    <scope>IDENTIFICATION</scope>
</reference>
<accession>A0A0N4ZFC4</accession>
<evidence type="ECO:0000313" key="1">
    <source>
        <dbReference type="Proteomes" id="UP000038045"/>
    </source>
</evidence>